<dbReference type="InterPro" id="IPR050748">
    <property type="entry name" value="Glycosyltrans_8_dom-fam"/>
</dbReference>
<dbReference type="SUPFAM" id="SSF53448">
    <property type="entry name" value="Nucleotide-diphospho-sugar transferases"/>
    <property type="match status" value="1"/>
</dbReference>
<evidence type="ECO:0000256" key="3">
    <source>
        <dbReference type="ARBA" id="ARBA00022723"/>
    </source>
</evidence>
<dbReference type="Proteomes" id="UP000676325">
    <property type="component" value="Unassembled WGS sequence"/>
</dbReference>
<sequence length="282" mass="31300">MAPIVCAIDDGYVEPLRTVMRSIAAAHGPAVGELRFIVLDQGLSSGSTASILRDGAALGLAVEIRAIPETDSNLPVTAWYSRAVFARMTIPDVIEDEPRVLYMDADTLVLADLRPLLERDLGGHPVGAVRDPISPLLGHGPGLRFWREFGLPEGREYFCSAVMLLDLPRIRGTRLFERAAEFLIANPDKVGFPDQDALNYAAADDWQRLEYRWDTFAMSPRGPDYVHPAEDVNPLAELVEAEKDAAIIHFGGRLKPWNDDYPASEMRDLYRRFQPAVFDPVA</sequence>
<evidence type="ECO:0000256" key="1">
    <source>
        <dbReference type="ARBA" id="ARBA00022676"/>
    </source>
</evidence>
<keyword evidence="5" id="KW-1185">Reference proteome</keyword>
<dbReference type="InterPro" id="IPR029044">
    <property type="entry name" value="Nucleotide-diphossugar_trans"/>
</dbReference>
<dbReference type="CDD" id="cd04194">
    <property type="entry name" value="GT8_A4GalT_like"/>
    <property type="match status" value="1"/>
</dbReference>
<gene>
    <name evidence="4" type="ORF">KDK95_06755</name>
</gene>
<dbReference type="PANTHER" id="PTHR13778:SF47">
    <property type="entry name" value="LIPOPOLYSACCHARIDE 1,3-GALACTOSYLTRANSFERASE"/>
    <property type="match status" value="1"/>
</dbReference>
<reference evidence="4" key="1">
    <citation type="submission" date="2021-04" db="EMBL/GenBank/DDBJ databases">
        <title>Genome based classification of Actinospica acidithermotolerans sp. nov., an actinobacterium isolated from an Indonesian hot spring.</title>
        <authorList>
            <person name="Kusuma A.B."/>
            <person name="Putra K.E."/>
            <person name="Nafisah S."/>
            <person name="Loh J."/>
            <person name="Nouioui I."/>
            <person name="Goodfellow M."/>
        </authorList>
    </citation>
    <scope>NUCLEOTIDE SEQUENCE</scope>
    <source>
        <strain evidence="4">MGRD01-02</strain>
    </source>
</reference>
<name>A0A941EBI1_9ACTN</name>
<dbReference type="Gene3D" id="3.90.550.10">
    <property type="entry name" value="Spore Coat Polysaccharide Biosynthesis Protein SpsA, Chain A"/>
    <property type="match status" value="1"/>
</dbReference>
<keyword evidence="2" id="KW-0808">Transferase</keyword>
<dbReference type="GO" id="GO:0046872">
    <property type="term" value="F:metal ion binding"/>
    <property type="evidence" value="ECO:0007669"/>
    <property type="project" value="UniProtKB-KW"/>
</dbReference>
<comment type="caution">
    <text evidence="4">The sequence shown here is derived from an EMBL/GenBank/DDBJ whole genome shotgun (WGS) entry which is preliminary data.</text>
</comment>
<evidence type="ECO:0000256" key="2">
    <source>
        <dbReference type="ARBA" id="ARBA00022679"/>
    </source>
</evidence>
<proteinExistence type="predicted"/>
<dbReference type="Pfam" id="PF01501">
    <property type="entry name" value="Glyco_transf_8"/>
    <property type="match status" value="1"/>
</dbReference>
<dbReference type="EMBL" id="JAGSOH010000011">
    <property type="protein sequence ID" value="MBR7825999.1"/>
    <property type="molecule type" value="Genomic_DNA"/>
</dbReference>
<protein>
    <submittedName>
        <fullName evidence="4">Glycosyltransferase family 8 protein</fullName>
    </submittedName>
</protein>
<dbReference type="AlphaFoldDB" id="A0A941EBI1"/>
<keyword evidence="1" id="KW-0328">Glycosyltransferase</keyword>
<dbReference type="GO" id="GO:0016757">
    <property type="term" value="F:glycosyltransferase activity"/>
    <property type="evidence" value="ECO:0007669"/>
    <property type="project" value="UniProtKB-KW"/>
</dbReference>
<dbReference type="RefSeq" id="WP_212517146.1">
    <property type="nucleotide sequence ID" value="NZ_JAGSOH010000011.1"/>
</dbReference>
<keyword evidence="3" id="KW-0479">Metal-binding</keyword>
<evidence type="ECO:0000313" key="5">
    <source>
        <dbReference type="Proteomes" id="UP000676325"/>
    </source>
</evidence>
<accession>A0A941EBI1</accession>
<dbReference type="PANTHER" id="PTHR13778">
    <property type="entry name" value="GLYCOSYLTRANSFERASE 8 DOMAIN-CONTAINING PROTEIN"/>
    <property type="match status" value="1"/>
</dbReference>
<dbReference type="InterPro" id="IPR002495">
    <property type="entry name" value="Glyco_trans_8"/>
</dbReference>
<evidence type="ECO:0000313" key="4">
    <source>
        <dbReference type="EMBL" id="MBR7825999.1"/>
    </source>
</evidence>
<organism evidence="4 5">
    <name type="scientific">Actinospica acidithermotolerans</name>
    <dbReference type="NCBI Taxonomy" id="2828514"/>
    <lineage>
        <taxon>Bacteria</taxon>
        <taxon>Bacillati</taxon>
        <taxon>Actinomycetota</taxon>
        <taxon>Actinomycetes</taxon>
        <taxon>Catenulisporales</taxon>
        <taxon>Actinospicaceae</taxon>
        <taxon>Actinospica</taxon>
    </lineage>
</organism>